<comment type="caution">
    <text evidence="1">The sequence shown here is derived from an EMBL/GenBank/DDBJ whole genome shotgun (WGS) entry which is preliminary data.</text>
</comment>
<gene>
    <name evidence="1" type="ORF">A3E29_00990</name>
</gene>
<accession>A0A1F5PLD7</accession>
<sequence length="113" mass="12317">MWNSPSASLDRIRAEKDQAKREAMATELINHATQQFLGSLSTICQAVDFKVMSAVVIDKPNGECSVTAAVGYNVIENPMNANRVLAEMHRRGIAYTRATIAAIAPQSDRPVQS</sequence>
<organism evidence="1 2">
    <name type="scientific">Candidatus Doudnabacteria bacterium RIFCSPHIGHO2_12_FULL_48_16</name>
    <dbReference type="NCBI Taxonomy" id="1817838"/>
    <lineage>
        <taxon>Bacteria</taxon>
        <taxon>Candidatus Doudnaibacteriota</taxon>
    </lineage>
</organism>
<evidence type="ECO:0000313" key="1">
    <source>
        <dbReference type="EMBL" id="OGE90689.1"/>
    </source>
</evidence>
<proteinExistence type="predicted"/>
<dbReference type="AlphaFoldDB" id="A0A1F5PLD7"/>
<reference evidence="1 2" key="1">
    <citation type="journal article" date="2016" name="Nat. Commun.">
        <title>Thousands of microbial genomes shed light on interconnected biogeochemical processes in an aquifer system.</title>
        <authorList>
            <person name="Anantharaman K."/>
            <person name="Brown C.T."/>
            <person name="Hug L.A."/>
            <person name="Sharon I."/>
            <person name="Castelle C.J."/>
            <person name="Probst A.J."/>
            <person name="Thomas B.C."/>
            <person name="Singh A."/>
            <person name="Wilkins M.J."/>
            <person name="Karaoz U."/>
            <person name="Brodie E.L."/>
            <person name="Williams K.H."/>
            <person name="Hubbard S.S."/>
            <person name="Banfield J.F."/>
        </authorList>
    </citation>
    <scope>NUCLEOTIDE SEQUENCE [LARGE SCALE GENOMIC DNA]</scope>
</reference>
<protein>
    <submittedName>
        <fullName evidence="1">Uncharacterized protein</fullName>
    </submittedName>
</protein>
<evidence type="ECO:0000313" key="2">
    <source>
        <dbReference type="Proteomes" id="UP000177682"/>
    </source>
</evidence>
<name>A0A1F5PLD7_9BACT</name>
<dbReference type="EMBL" id="MFEY01000004">
    <property type="protein sequence ID" value="OGE90689.1"/>
    <property type="molecule type" value="Genomic_DNA"/>
</dbReference>
<dbReference type="Proteomes" id="UP000177682">
    <property type="component" value="Unassembled WGS sequence"/>
</dbReference>